<evidence type="ECO:0000256" key="6">
    <source>
        <dbReference type="ARBA" id="ARBA00023027"/>
    </source>
</evidence>
<evidence type="ECO:0000256" key="2">
    <source>
        <dbReference type="ARBA" id="ARBA00022614"/>
    </source>
</evidence>
<evidence type="ECO:0000256" key="8">
    <source>
        <dbReference type="SAM" id="MobiDB-lite"/>
    </source>
</evidence>
<evidence type="ECO:0000313" key="11">
    <source>
        <dbReference type="Proteomes" id="UP001558713"/>
    </source>
</evidence>
<dbReference type="FunFam" id="3.40.50.300:FF:001002">
    <property type="entry name" value="Disease resistance protein (TIR-NBS-LRR class)"/>
    <property type="match status" value="1"/>
</dbReference>
<dbReference type="Gene3D" id="3.40.50.10140">
    <property type="entry name" value="Toll/interleukin-1 receptor homology (TIR) domain"/>
    <property type="match status" value="1"/>
</dbReference>
<dbReference type="PROSITE" id="PS50104">
    <property type="entry name" value="TIR"/>
    <property type="match status" value="1"/>
</dbReference>
<evidence type="ECO:0000256" key="1">
    <source>
        <dbReference type="ARBA" id="ARBA00011982"/>
    </source>
</evidence>
<dbReference type="Gene3D" id="3.80.10.10">
    <property type="entry name" value="Ribonuclease Inhibitor"/>
    <property type="match status" value="2"/>
</dbReference>
<proteinExistence type="predicted"/>
<accession>A0ABD1C5G8</accession>
<evidence type="ECO:0000256" key="4">
    <source>
        <dbReference type="ARBA" id="ARBA00022801"/>
    </source>
</evidence>
<dbReference type="FunFam" id="3.40.50.10140:FF:000007">
    <property type="entry name" value="Disease resistance protein (TIR-NBS-LRR class)"/>
    <property type="match status" value="1"/>
</dbReference>
<dbReference type="InterPro" id="IPR011713">
    <property type="entry name" value="Leu-rich_rpt_3"/>
</dbReference>
<evidence type="ECO:0000256" key="3">
    <source>
        <dbReference type="ARBA" id="ARBA00022737"/>
    </source>
</evidence>
<dbReference type="InterPro" id="IPR027417">
    <property type="entry name" value="P-loop_NTPase"/>
</dbReference>
<dbReference type="SUPFAM" id="SSF46785">
    <property type="entry name" value="Winged helix' DNA-binding domain"/>
    <property type="match status" value="1"/>
</dbReference>
<dbReference type="InterPro" id="IPR044974">
    <property type="entry name" value="Disease_R_plants"/>
</dbReference>
<dbReference type="SUPFAM" id="SSF52058">
    <property type="entry name" value="L domain-like"/>
    <property type="match status" value="1"/>
</dbReference>
<dbReference type="SUPFAM" id="SSF52200">
    <property type="entry name" value="Toll/Interleukin receptor TIR domain"/>
    <property type="match status" value="1"/>
</dbReference>
<comment type="catalytic activity">
    <reaction evidence="7">
        <text>NAD(+) + H2O = ADP-D-ribose + nicotinamide + H(+)</text>
        <dbReference type="Rhea" id="RHEA:16301"/>
        <dbReference type="ChEBI" id="CHEBI:15377"/>
        <dbReference type="ChEBI" id="CHEBI:15378"/>
        <dbReference type="ChEBI" id="CHEBI:17154"/>
        <dbReference type="ChEBI" id="CHEBI:57540"/>
        <dbReference type="ChEBI" id="CHEBI:57967"/>
        <dbReference type="EC" id="3.2.2.6"/>
    </reaction>
    <physiologicalReaction direction="left-to-right" evidence="7">
        <dbReference type="Rhea" id="RHEA:16302"/>
    </physiologicalReaction>
</comment>
<keyword evidence="4" id="KW-0378">Hydrolase</keyword>
<dbReference type="AlphaFoldDB" id="A0ABD1C5G8"/>
<keyword evidence="5" id="KW-0611">Plant defense</keyword>
<feature type="region of interest" description="Disordered" evidence="8">
    <location>
        <begin position="1044"/>
        <end position="1071"/>
    </location>
</feature>
<sequence length="1071" mass="122649">MSSSSSSRNWRYDVFPSFRGEDVRQSFLSHFLKELDRKLISAFKDNKIEKGQTLDPVLKQAIKDSRIAIVIFSENYASSAWCLNELLEILKCKDEFNQLVIPIFYNIDPSHVRKQNGDFGKIFTKTCLSHNKTESEIGLWRKALTNVANIVGSHPQKWENEAKLIEDIINDILLQLSLTPSKDFDDYVGIEAHIARMSSLLHLESKEVRMVGIWGSSGIGKTTIARALFSRLSRLFQGRIFIDRAFISKNIKDYRGANTDDYNMKLSLQGNFLSEILGTGNIKVDHLGAVGDRLKNQKVLIVIDDLDDKVVLEALVGQTQWFGCESRIIVITKDRHLLTGHGINDIYEICLPSEQLALEMFCQYAFKQNSPPKDFENLAFEVVSHAGSLPLSLNVLGSSLRGRGNTYWMEIMPRLRNSLDGKIEKTLRFSYDGIDSEEDKAIFRHIACLFKFLNEIHIDYIKLLLADKDLSVNIGLLNLVEKSLIHVQHNFVEMHCLLQKMGRKIVCAQSFDEREFWLGSKDICDELNENTGNKKILGILLNIDEIDEICIHENAFKKMPNLRFLKVYTWKNEVRLQLLDKSFDYLPPSLKLLSWNFYPMRCLPSKFRPINLVILEMQNSKLEKLWEGDLSLPCLKEMDLGGSEDLKEIPDLSRAINLEKLYLYGCCSLVELPSSIGNLHQLSWLKMSECTNLEILPSGINLQSLDWLDLSGCSQLKSFPDISRNVSLLNLSNTAIEEIPWWVGNFKRLKALYMESCSMLKYASKGEWQWKQTKSPLNYQVAYPWSVSLPYYSSPRVYFSKCINLDIEALLQQQSVFGKVMLSGEEVPLYFTHKAKGTSSSLTIPLLPISTYPFIRLRVCAVIFNPYLFDIFGDIKLNCQFKDRLGNHFDSSAYEACITTSSKGGNLFVFDTCFYPEKEDIAKLNFDHVDLKYRFYGNNTSCYFKELGIRVLEDQLDCDPNTLSHVSEAGEDKMVSEIEYSQELGTQNTVLSLGLSSSSTFEDVSDDVYKRKRNSETEEEHGRTSKRIKTFLELEDAEHLQLKVESSNHSKSNLISKPESRRRLSIENNEE</sequence>
<gene>
    <name evidence="10" type="ORF">V5N11_001147</name>
</gene>
<name>A0ABD1C5G8_CARAN</name>
<dbReference type="InterPro" id="IPR058192">
    <property type="entry name" value="WHD_ROQ1-like"/>
</dbReference>
<dbReference type="Gene3D" id="3.40.50.300">
    <property type="entry name" value="P-loop containing nucleotide triphosphate hydrolases"/>
    <property type="match status" value="1"/>
</dbReference>
<protein>
    <recommendedName>
        <fullName evidence="1">ADP-ribosyl cyclase/cyclic ADP-ribose hydrolase</fullName>
        <ecNumber evidence="1">3.2.2.6</ecNumber>
    </recommendedName>
</protein>
<dbReference type="FunFam" id="3.80.10.10:FF:000386">
    <property type="entry name" value="Disease resistance protein RPS4"/>
    <property type="match status" value="1"/>
</dbReference>
<organism evidence="10 11">
    <name type="scientific">Cardamine amara subsp. amara</name>
    <dbReference type="NCBI Taxonomy" id="228776"/>
    <lineage>
        <taxon>Eukaryota</taxon>
        <taxon>Viridiplantae</taxon>
        <taxon>Streptophyta</taxon>
        <taxon>Embryophyta</taxon>
        <taxon>Tracheophyta</taxon>
        <taxon>Spermatophyta</taxon>
        <taxon>Magnoliopsida</taxon>
        <taxon>eudicotyledons</taxon>
        <taxon>Gunneridae</taxon>
        <taxon>Pentapetalae</taxon>
        <taxon>rosids</taxon>
        <taxon>malvids</taxon>
        <taxon>Brassicales</taxon>
        <taxon>Brassicaceae</taxon>
        <taxon>Cardamineae</taxon>
        <taxon>Cardamine</taxon>
    </lineage>
</organism>
<dbReference type="EMBL" id="JBANAX010000049">
    <property type="protein sequence ID" value="KAL1224708.1"/>
    <property type="molecule type" value="Genomic_DNA"/>
</dbReference>
<dbReference type="PANTHER" id="PTHR11017">
    <property type="entry name" value="LEUCINE-RICH REPEAT-CONTAINING PROTEIN"/>
    <property type="match status" value="1"/>
</dbReference>
<keyword evidence="2" id="KW-0433">Leucine-rich repeat</keyword>
<feature type="domain" description="TIR" evidence="9">
    <location>
        <begin position="10"/>
        <end position="176"/>
    </location>
</feature>
<dbReference type="Pfam" id="PF01582">
    <property type="entry name" value="TIR"/>
    <property type="match status" value="1"/>
</dbReference>
<dbReference type="InterPro" id="IPR000157">
    <property type="entry name" value="TIR_dom"/>
</dbReference>
<evidence type="ECO:0000313" key="10">
    <source>
        <dbReference type="EMBL" id="KAL1224708.1"/>
    </source>
</evidence>
<keyword evidence="3" id="KW-0677">Repeat</keyword>
<dbReference type="PANTHER" id="PTHR11017:SF228">
    <property type="entry name" value="ADP-RIBOSYL CYCLASE_CYCLIC ADP-RIBOSE HYDROLASE-RELATED"/>
    <property type="match status" value="1"/>
</dbReference>
<dbReference type="EC" id="3.2.2.6" evidence="1"/>
<reference evidence="10 11" key="1">
    <citation type="submission" date="2024-04" db="EMBL/GenBank/DDBJ databases">
        <title>Genome assembly C_amara_ONT_v2.</title>
        <authorList>
            <person name="Yant L."/>
            <person name="Moore C."/>
            <person name="Slenker M."/>
        </authorList>
    </citation>
    <scope>NUCLEOTIDE SEQUENCE [LARGE SCALE GENOMIC DNA]</scope>
    <source>
        <tissue evidence="10">Leaf</tissue>
    </source>
</reference>
<dbReference type="InterPro" id="IPR042197">
    <property type="entry name" value="Apaf_helical"/>
</dbReference>
<dbReference type="InterPro" id="IPR036390">
    <property type="entry name" value="WH_DNA-bd_sf"/>
</dbReference>
<dbReference type="Pfam" id="PF00931">
    <property type="entry name" value="NB-ARC"/>
    <property type="match status" value="1"/>
</dbReference>
<dbReference type="FunFam" id="1.10.8.430:FF:000002">
    <property type="entry name" value="Disease resistance protein (TIR-NBS-LRR class)"/>
    <property type="match status" value="1"/>
</dbReference>
<dbReference type="Pfam" id="PF23282">
    <property type="entry name" value="WHD_ROQ1"/>
    <property type="match status" value="1"/>
</dbReference>
<dbReference type="SUPFAM" id="SSF52540">
    <property type="entry name" value="P-loop containing nucleoside triphosphate hydrolases"/>
    <property type="match status" value="1"/>
</dbReference>
<dbReference type="Gene3D" id="1.10.8.430">
    <property type="entry name" value="Helical domain of apoptotic protease-activating factors"/>
    <property type="match status" value="1"/>
</dbReference>
<dbReference type="SMART" id="SM00255">
    <property type="entry name" value="TIR"/>
    <property type="match status" value="1"/>
</dbReference>
<dbReference type="PRINTS" id="PR00364">
    <property type="entry name" value="DISEASERSIST"/>
</dbReference>
<dbReference type="GO" id="GO:0061809">
    <property type="term" value="F:NAD+ nucleosidase activity, cyclic ADP-ribose generating"/>
    <property type="evidence" value="ECO:0007669"/>
    <property type="project" value="UniProtKB-EC"/>
</dbReference>
<evidence type="ECO:0000256" key="7">
    <source>
        <dbReference type="ARBA" id="ARBA00047304"/>
    </source>
</evidence>
<comment type="caution">
    <text evidence="10">The sequence shown here is derived from an EMBL/GenBank/DDBJ whole genome shotgun (WGS) entry which is preliminary data.</text>
</comment>
<evidence type="ECO:0000259" key="9">
    <source>
        <dbReference type="PROSITE" id="PS50104"/>
    </source>
</evidence>
<dbReference type="GO" id="GO:0006952">
    <property type="term" value="P:defense response"/>
    <property type="evidence" value="ECO:0007669"/>
    <property type="project" value="UniProtKB-KW"/>
</dbReference>
<dbReference type="InterPro" id="IPR032675">
    <property type="entry name" value="LRR_dom_sf"/>
</dbReference>
<dbReference type="InterPro" id="IPR035897">
    <property type="entry name" value="Toll_tir_struct_dom_sf"/>
</dbReference>
<dbReference type="Proteomes" id="UP001558713">
    <property type="component" value="Unassembled WGS sequence"/>
</dbReference>
<evidence type="ECO:0000256" key="5">
    <source>
        <dbReference type="ARBA" id="ARBA00022821"/>
    </source>
</evidence>
<dbReference type="InterPro" id="IPR002182">
    <property type="entry name" value="NB-ARC"/>
</dbReference>
<dbReference type="Pfam" id="PF07725">
    <property type="entry name" value="LRR_3"/>
    <property type="match status" value="1"/>
</dbReference>
<keyword evidence="11" id="KW-1185">Reference proteome</keyword>
<keyword evidence="6" id="KW-0520">NAD</keyword>